<dbReference type="EMBL" id="CP022657">
    <property type="protein sequence ID" value="ASS75211.1"/>
    <property type="molecule type" value="Genomic_DNA"/>
</dbReference>
<keyword evidence="18" id="KW-1185">Reference proteome</keyword>
<evidence type="ECO:0000256" key="4">
    <source>
        <dbReference type="ARBA" id="ARBA00012314"/>
    </source>
</evidence>
<comment type="similarity">
    <text evidence="3 14">Belongs to the catalase family.</text>
</comment>
<evidence type="ECO:0000256" key="5">
    <source>
        <dbReference type="ARBA" id="ARBA00022559"/>
    </source>
</evidence>
<feature type="region of interest" description="Disordered" evidence="15">
    <location>
        <begin position="1"/>
        <end position="34"/>
    </location>
</feature>
<dbReference type="FunFam" id="2.40.180.10:FF:000002">
    <property type="entry name" value="Catalase"/>
    <property type="match status" value="1"/>
</dbReference>
<dbReference type="Proteomes" id="UP000214688">
    <property type="component" value="Chromosome"/>
</dbReference>
<keyword evidence="7 13" id="KW-0479">Metal-binding</keyword>
<dbReference type="RefSeq" id="WP_094236459.1">
    <property type="nucleotide sequence ID" value="NZ_CP022657.1"/>
</dbReference>
<dbReference type="InterPro" id="IPR002226">
    <property type="entry name" value="Catalase_haem_BS"/>
</dbReference>
<feature type="binding site" description="axial binding residue" evidence="13">
    <location>
        <position position="352"/>
    </location>
    <ligand>
        <name>heme</name>
        <dbReference type="ChEBI" id="CHEBI:30413"/>
    </ligand>
    <ligandPart>
        <name>Fe</name>
        <dbReference type="ChEBI" id="CHEBI:18248"/>
    </ligandPart>
</feature>
<dbReference type="GO" id="GO:0004096">
    <property type="term" value="F:catalase activity"/>
    <property type="evidence" value="ECO:0007669"/>
    <property type="project" value="UniProtKB-EC"/>
</dbReference>
<proteinExistence type="inferred from homology"/>
<dbReference type="Gene3D" id="2.40.180.10">
    <property type="entry name" value="Catalase core domain"/>
    <property type="match status" value="1"/>
</dbReference>
<dbReference type="SUPFAM" id="SSF56634">
    <property type="entry name" value="Heme-dependent catalase-like"/>
    <property type="match status" value="1"/>
</dbReference>
<dbReference type="EC" id="1.11.1.6" evidence="4 14"/>
<evidence type="ECO:0000256" key="6">
    <source>
        <dbReference type="ARBA" id="ARBA00022617"/>
    </source>
</evidence>
<feature type="region of interest" description="Disordered" evidence="15">
    <location>
        <begin position="505"/>
        <end position="529"/>
    </location>
</feature>
<dbReference type="InterPro" id="IPR020835">
    <property type="entry name" value="Catalase_sf"/>
</dbReference>
<organism evidence="17 18">
    <name type="scientific">Tumebacillus algifaecis</name>
    <dbReference type="NCBI Taxonomy" id="1214604"/>
    <lineage>
        <taxon>Bacteria</taxon>
        <taxon>Bacillati</taxon>
        <taxon>Bacillota</taxon>
        <taxon>Bacilli</taxon>
        <taxon>Bacillales</taxon>
        <taxon>Alicyclobacillaceae</taxon>
        <taxon>Tumebacillus</taxon>
    </lineage>
</organism>
<evidence type="ECO:0000256" key="10">
    <source>
        <dbReference type="ARBA" id="ARBA00023324"/>
    </source>
</evidence>
<evidence type="ECO:0000256" key="2">
    <source>
        <dbReference type="ARBA" id="ARBA00002974"/>
    </source>
</evidence>
<evidence type="ECO:0000256" key="13">
    <source>
        <dbReference type="PIRSR" id="PIRSR038928-2"/>
    </source>
</evidence>
<reference evidence="17 18" key="1">
    <citation type="journal article" date="2015" name="Int. J. Syst. Evol. Microbiol.">
        <title>Tumebacillus algifaecis sp. nov., isolated from decomposing algal scum.</title>
        <authorList>
            <person name="Wu Y.F."/>
            <person name="Zhang B."/>
            <person name="Xing P."/>
            <person name="Wu Q.L."/>
            <person name="Liu S.J."/>
        </authorList>
    </citation>
    <scope>NUCLEOTIDE SEQUENCE [LARGE SCALE GENOMIC DNA]</scope>
    <source>
        <strain evidence="17 18">THMBR28</strain>
    </source>
</reference>
<dbReference type="InterPro" id="IPR011614">
    <property type="entry name" value="Catalase_core"/>
</dbReference>
<feature type="active site" evidence="12">
    <location>
        <position position="63"/>
    </location>
</feature>
<evidence type="ECO:0000313" key="18">
    <source>
        <dbReference type="Proteomes" id="UP000214688"/>
    </source>
</evidence>
<accession>A0A223D0X9</accession>
<dbReference type="PROSITE" id="PS00437">
    <property type="entry name" value="CATALASE_1"/>
    <property type="match status" value="1"/>
</dbReference>
<sequence length="529" mass="60426">MKESANGNNEQDKILTNRQGHPVTDNQNVRTVGNRGPVTLENYDFLEKISHFDREKIPERVVHARGAGAHGYFESYGKVGDEHVSTYTRAKLFQKAGKRTPVFVRFSTVVHGGHSSESERDPRGFAVKFYTEDGNWDLVGNNLKIFFIRDPLKFPDMVHSFRPDPVTNLSNPERMFDFLSLSPEATHMVTFLFSPWGIPANYRQMQGSGVNTYKWVNQNGEAVLIKYHWEPLKQGIRNLKQHEASEIQGKTTTHATQDLYEAIERGEHPEWELCVQIMSDGEHPELDFDPLDPTKLWPQDQFPFRKVGKMVLNKNPEDYFNEVEQVAFGTGVLVDGLDFSDDKLLQGRTFSYSDTQRHRVGTNYLQLPINAPKNRVATNQRGGQMEYHVDKAPGQNPHVNYEPSSLGGLKEASQSGDLHQPHYDAKLVREKIDRPNDFQQAGETYRAFEDWERDELVANLGQVLSICQQQIQDRMIGYFTEADSEYGNRVRAELEKVLAAKQDIDHTSSKTADEMTEQARKMGHTTDGY</sequence>
<dbReference type="InterPro" id="IPR024708">
    <property type="entry name" value="Catalase_AS"/>
</dbReference>
<dbReference type="Pfam" id="PF00199">
    <property type="entry name" value="Catalase"/>
    <property type="match status" value="1"/>
</dbReference>
<evidence type="ECO:0000256" key="7">
    <source>
        <dbReference type="ARBA" id="ARBA00022723"/>
    </source>
</evidence>
<protein>
    <recommendedName>
        <fullName evidence="4 14">Catalase</fullName>
        <ecNumber evidence="4 14">1.11.1.6</ecNumber>
    </recommendedName>
</protein>
<dbReference type="PANTHER" id="PTHR11465">
    <property type="entry name" value="CATALASE"/>
    <property type="match status" value="1"/>
</dbReference>
<dbReference type="GO" id="GO:0046872">
    <property type="term" value="F:metal ion binding"/>
    <property type="evidence" value="ECO:0007669"/>
    <property type="project" value="UniProtKB-KW"/>
</dbReference>
<feature type="active site" evidence="12">
    <location>
        <position position="141"/>
    </location>
</feature>
<dbReference type="PROSITE" id="PS00438">
    <property type="entry name" value="CATALASE_2"/>
    <property type="match status" value="1"/>
</dbReference>
<evidence type="ECO:0000259" key="16">
    <source>
        <dbReference type="SMART" id="SM01060"/>
    </source>
</evidence>
<feature type="compositionally biased region" description="Polar residues" evidence="15">
    <location>
        <begin position="16"/>
        <end position="31"/>
    </location>
</feature>
<keyword evidence="9 13" id="KW-0408">Iron</keyword>
<comment type="function">
    <text evidence="2">Decomposes hydrogen peroxide into water and oxygen; serves to protect cells from the toxic effects of hydrogen peroxide.</text>
</comment>
<evidence type="ECO:0000256" key="9">
    <source>
        <dbReference type="ARBA" id="ARBA00023004"/>
    </source>
</evidence>
<evidence type="ECO:0000256" key="8">
    <source>
        <dbReference type="ARBA" id="ARBA00023002"/>
    </source>
</evidence>
<evidence type="ECO:0000256" key="11">
    <source>
        <dbReference type="ARBA" id="ARBA00049254"/>
    </source>
</evidence>
<evidence type="ECO:0000256" key="12">
    <source>
        <dbReference type="PIRSR" id="PIRSR038928-1"/>
    </source>
</evidence>
<dbReference type="InterPro" id="IPR024711">
    <property type="entry name" value="Catalase_clade1/3"/>
</dbReference>
<dbReference type="PANTHER" id="PTHR11465:SF23">
    <property type="entry name" value="CATALASE-2"/>
    <property type="match status" value="1"/>
</dbReference>
<dbReference type="SMART" id="SM01060">
    <property type="entry name" value="Catalase"/>
    <property type="match status" value="1"/>
</dbReference>
<dbReference type="PROSITE" id="PS51402">
    <property type="entry name" value="CATALASE_3"/>
    <property type="match status" value="1"/>
</dbReference>
<dbReference type="Pfam" id="PF06628">
    <property type="entry name" value="Catalase-rel"/>
    <property type="match status" value="1"/>
</dbReference>
<dbReference type="GO" id="GO:0005737">
    <property type="term" value="C:cytoplasm"/>
    <property type="evidence" value="ECO:0007669"/>
    <property type="project" value="TreeGrafter"/>
</dbReference>
<comment type="catalytic activity">
    <reaction evidence="11 14">
        <text>2 H2O2 = O2 + 2 H2O</text>
        <dbReference type="Rhea" id="RHEA:20309"/>
        <dbReference type="ChEBI" id="CHEBI:15377"/>
        <dbReference type="ChEBI" id="CHEBI:15379"/>
        <dbReference type="ChEBI" id="CHEBI:16240"/>
        <dbReference type="EC" id="1.11.1.6"/>
    </reaction>
</comment>
<dbReference type="PRINTS" id="PR00067">
    <property type="entry name" value="CATALASE"/>
</dbReference>
<dbReference type="InterPro" id="IPR010582">
    <property type="entry name" value="Catalase_immune_responsive"/>
</dbReference>
<dbReference type="KEGG" id="tab:CIG75_09605"/>
<comment type="cofactor">
    <cofactor evidence="1 13">
        <name>heme</name>
        <dbReference type="ChEBI" id="CHEBI:30413"/>
    </cofactor>
</comment>
<keyword evidence="6 13" id="KW-0349">Heme</keyword>
<dbReference type="GO" id="GO:0042744">
    <property type="term" value="P:hydrogen peroxide catabolic process"/>
    <property type="evidence" value="ECO:0007669"/>
    <property type="project" value="UniProtKB-KW"/>
</dbReference>
<dbReference type="PIRSF" id="PIRSF038928">
    <property type="entry name" value="Catalase_clade1-3"/>
    <property type="match status" value="1"/>
</dbReference>
<dbReference type="OrthoDB" id="9760293at2"/>
<evidence type="ECO:0000256" key="3">
    <source>
        <dbReference type="ARBA" id="ARBA00005329"/>
    </source>
</evidence>
<dbReference type="GO" id="GO:0042542">
    <property type="term" value="P:response to hydrogen peroxide"/>
    <property type="evidence" value="ECO:0007669"/>
    <property type="project" value="TreeGrafter"/>
</dbReference>
<evidence type="ECO:0000256" key="15">
    <source>
        <dbReference type="SAM" id="MobiDB-lite"/>
    </source>
</evidence>
<dbReference type="GO" id="GO:0020037">
    <property type="term" value="F:heme binding"/>
    <property type="evidence" value="ECO:0007669"/>
    <property type="project" value="InterPro"/>
</dbReference>
<evidence type="ECO:0000313" key="17">
    <source>
        <dbReference type="EMBL" id="ASS75211.1"/>
    </source>
</evidence>
<dbReference type="AlphaFoldDB" id="A0A223D0X9"/>
<evidence type="ECO:0000256" key="14">
    <source>
        <dbReference type="RuleBase" id="RU000498"/>
    </source>
</evidence>
<feature type="domain" description="Catalase core" evidence="16">
    <location>
        <begin position="16"/>
        <end position="410"/>
    </location>
</feature>
<dbReference type="CDD" id="cd08154">
    <property type="entry name" value="catalase_clade_1"/>
    <property type="match status" value="1"/>
</dbReference>
<dbReference type="InterPro" id="IPR018028">
    <property type="entry name" value="Catalase"/>
</dbReference>
<keyword evidence="5 14" id="KW-0575">Peroxidase</keyword>
<keyword evidence="8 14" id="KW-0560">Oxidoreductase</keyword>
<gene>
    <name evidence="17" type="ORF">CIG75_09605</name>
</gene>
<evidence type="ECO:0000256" key="1">
    <source>
        <dbReference type="ARBA" id="ARBA00001971"/>
    </source>
</evidence>
<feature type="compositionally biased region" description="Basic and acidic residues" evidence="15">
    <location>
        <begin position="505"/>
        <end position="520"/>
    </location>
</feature>
<name>A0A223D0X9_9BACL</name>
<keyword evidence="10 14" id="KW-0376">Hydrogen peroxide</keyword>